<feature type="transmembrane region" description="Helical" evidence="7">
    <location>
        <begin position="107"/>
        <end position="126"/>
    </location>
</feature>
<feature type="region of interest" description="Disordered" evidence="6">
    <location>
        <begin position="25"/>
        <end position="45"/>
    </location>
</feature>
<dbReference type="PANTHER" id="PTHR10165">
    <property type="entry name" value="LIPID PHOSPHATE PHOSPHATASE"/>
    <property type="match status" value="1"/>
</dbReference>
<feature type="transmembrane region" description="Helical" evidence="7">
    <location>
        <begin position="235"/>
        <end position="253"/>
    </location>
</feature>
<evidence type="ECO:0000259" key="8">
    <source>
        <dbReference type="SMART" id="SM00014"/>
    </source>
</evidence>
<evidence type="ECO:0000256" key="5">
    <source>
        <dbReference type="ARBA" id="ARBA00023136"/>
    </source>
</evidence>
<keyword evidence="5 7" id="KW-0472">Membrane</keyword>
<name>A0A1Y1INX9_KLENI</name>
<dbReference type="SMART" id="SM00014">
    <property type="entry name" value="acidPPc"/>
    <property type="match status" value="1"/>
</dbReference>
<comment type="similarity">
    <text evidence="2">Belongs to the PA-phosphatase related phosphoesterase family.</text>
</comment>
<dbReference type="GO" id="GO:0016020">
    <property type="term" value="C:membrane"/>
    <property type="evidence" value="ECO:0000318"/>
    <property type="project" value="GO_Central"/>
</dbReference>
<dbReference type="Pfam" id="PF01569">
    <property type="entry name" value="PAP2"/>
    <property type="match status" value="1"/>
</dbReference>
<proteinExistence type="inferred from homology"/>
<evidence type="ECO:0000256" key="4">
    <source>
        <dbReference type="ARBA" id="ARBA00022989"/>
    </source>
</evidence>
<organism evidence="9 10">
    <name type="scientific">Klebsormidium nitens</name>
    <name type="common">Green alga</name>
    <name type="synonym">Ulothrix nitens</name>
    <dbReference type="NCBI Taxonomy" id="105231"/>
    <lineage>
        <taxon>Eukaryota</taxon>
        <taxon>Viridiplantae</taxon>
        <taxon>Streptophyta</taxon>
        <taxon>Klebsormidiophyceae</taxon>
        <taxon>Klebsormidiales</taxon>
        <taxon>Klebsormidiaceae</taxon>
        <taxon>Klebsormidium</taxon>
    </lineage>
</organism>
<dbReference type="OMA" id="HAFRHHN"/>
<feature type="transmembrane region" description="Helical" evidence="7">
    <location>
        <begin position="259"/>
        <end position="278"/>
    </location>
</feature>
<sequence>MAPPQSDRQWGSSGGGYESRTRTFFRSLSAPTMRPSANSSRPRRQSQSSDLSLLGLLRLHWPDWALCVSLLLLKVVLLVAPTFISYVDKDHLVWLRYPIRKNTVPGWALQIIQTVIPGVAVLIFFALQRNKRDMHHGLLGLFTAVVFTNVIVSALKSSVGRPRPDFAARCFPDGKEDFSQTGEVLCTGARALVEQGHESFPSGHAAYSAVGLGYLALYLAGKLKLFDEEGHVSKSILVLFPMLLAILVGVSRVDDNKHHWQDVLVGLGIGFSLAWWSYHHYYPPLRATKCDVPRDFQNEFDALPTISEEEEHVSLRA</sequence>
<evidence type="ECO:0000313" key="9">
    <source>
        <dbReference type="EMBL" id="GAQ90486.1"/>
    </source>
</evidence>
<dbReference type="STRING" id="105231.A0A1Y1INX9"/>
<feature type="transmembrane region" description="Helical" evidence="7">
    <location>
        <begin position="205"/>
        <end position="223"/>
    </location>
</feature>
<comment type="subcellular location">
    <subcellularLocation>
        <location evidence="1">Membrane</location>
        <topology evidence="1">Multi-pass membrane protein</topology>
    </subcellularLocation>
</comment>
<evidence type="ECO:0000256" key="7">
    <source>
        <dbReference type="SAM" id="Phobius"/>
    </source>
</evidence>
<dbReference type="EMBL" id="DF237595">
    <property type="protein sequence ID" value="GAQ90486.1"/>
    <property type="molecule type" value="Genomic_DNA"/>
</dbReference>
<dbReference type="InterPro" id="IPR000326">
    <property type="entry name" value="PAP2/HPO"/>
</dbReference>
<dbReference type="AlphaFoldDB" id="A0A1Y1INX9"/>
<evidence type="ECO:0000256" key="6">
    <source>
        <dbReference type="SAM" id="MobiDB-lite"/>
    </source>
</evidence>
<evidence type="ECO:0000256" key="1">
    <source>
        <dbReference type="ARBA" id="ARBA00004141"/>
    </source>
</evidence>
<dbReference type="CDD" id="cd03390">
    <property type="entry name" value="PAP2_containing_1_like"/>
    <property type="match status" value="1"/>
</dbReference>
<dbReference type="GO" id="GO:0046839">
    <property type="term" value="P:phospholipid dephosphorylation"/>
    <property type="evidence" value="ECO:0000318"/>
    <property type="project" value="GO_Central"/>
</dbReference>
<keyword evidence="3 7" id="KW-0812">Transmembrane</keyword>
<accession>A0A1Y1INX9</accession>
<protein>
    <submittedName>
        <fullName evidence="9">Lipid phosphate phosphatase</fullName>
    </submittedName>
</protein>
<dbReference type="OrthoDB" id="10030083at2759"/>
<dbReference type="InterPro" id="IPR036938">
    <property type="entry name" value="PAP2/HPO_sf"/>
</dbReference>
<dbReference type="GO" id="GO:0006644">
    <property type="term" value="P:phospholipid metabolic process"/>
    <property type="evidence" value="ECO:0000318"/>
    <property type="project" value="GO_Central"/>
</dbReference>
<feature type="domain" description="Phosphatidic acid phosphatase type 2/haloperoxidase" evidence="8">
    <location>
        <begin position="136"/>
        <end position="278"/>
    </location>
</feature>
<dbReference type="InterPro" id="IPR043216">
    <property type="entry name" value="PAP-like"/>
</dbReference>
<dbReference type="Proteomes" id="UP000054558">
    <property type="component" value="Unassembled WGS sequence"/>
</dbReference>
<evidence type="ECO:0000256" key="2">
    <source>
        <dbReference type="ARBA" id="ARBA00008816"/>
    </source>
</evidence>
<evidence type="ECO:0000256" key="3">
    <source>
        <dbReference type="ARBA" id="ARBA00022692"/>
    </source>
</evidence>
<dbReference type="SUPFAM" id="SSF48317">
    <property type="entry name" value="Acid phosphatase/Vanadium-dependent haloperoxidase"/>
    <property type="match status" value="1"/>
</dbReference>
<feature type="compositionally biased region" description="Polar residues" evidence="6">
    <location>
        <begin position="25"/>
        <end position="38"/>
    </location>
</feature>
<evidence type="ECO:0000313" key="10">
    <source>
        <dbReference type="Proteomes" id="UP000054558"/>
    </source>
</evidence>
<reference evidence="9 10" key="1">
    <citation type="journal article" date="2014" name="Nat. Commun.">
        <title>Klebsormidium flaccidum genome reveals primary factors for plant terrestrial adaptation.</title>
        <authorList>
            <person name="Hori K."/>
            <person name="Maruyama F."/>
            <person name="Fujisawa T."/>
            <person name="Togashi T."/>
            <person name="Yamamoto N."/>
            <person name="Seo M."/>
            <person name="Sato S."/>
            <person name="Yamada T."/>
            <person name="Mori H."/>
            <person name="Tajima N."/>
            <person name="Moriyama T."/>
            <person name="Ikeuchi M."/>
            <person name="Watanabe M."/>
            <person name="Wada H."/>
            <person name="Kobayashi K."/>
            <person name="Saito M."/>
            <person name="Masuda T."/>
            <person name="Sasaki-Sekimoto Y."/>
            <person name="Mashiguchi K."/>
            <person name="Awai K."/>
            <person name="Shimojima M."/>
            <person name="Masuda S."/>
            <person name="Iwai M."/>
            <person name="Nobusawa T."/>
            <person name="Narise T."/>
            <person name="Kondo S."/>
            <person name="Saito H."/>
            <person name="Sato R."/>
            <person name="Murakawa M."/>
            <person name="Ihara Y."/>
            <person name="Oshima-Yamada Y."/>
            <person name="Ohtaka K."/>
            <person name="Satoh M."/>
            <person name="Sonobe K."/>
            <person name="Ishii M."/>
            <person name="Ohtani R."/>
            <person name="Kanamori-Sato M."/>
            <person name="Honoki R."/>
            <person name="Miyazaki D."/>
            <person name="Mochizuki H."/>
            <person name="Umetsu J."/>
            <person name="Higashi K."/>
            <person name="Shibata D."/>
            <person name="Kamiya Y."/>
            <person name="Sato N."/>
            <person name="Nakamura Y."/>
            <person name="Tabata S."/>
            <person name="Ida S."/>
            <person name="Kurokawa K."/>
            <person name="Ohta H."/>
        </authorList>
    </citation>
    <scope>NUCLEOTIDE SEQUENCE [LARGE SCALE GENOMIC DNA]</scope>
    <source>
        <strain evidence="9 10">NIES-2285</strain>
    </source>
</reference>
<dbReference type="PANTHER" id="PTHR10165:SF35">
    <property type="entry name" value="RE23632P"/>
    <property type="match status" value="1"/>
</dbReference>
<feature type="transmembrane region" description="Helical" evidence="7">
    <location>
        <begin position="64"/>
        <end position="87"/>
    </location>
</feature>
<dbReference type="Gene3D" id="1.20.144.10">
    <property type="entry name" value="Phosphatidic acid phosphatase type 2/haloperoxidase"/>
    <property type="match status" value="1"/>
</dbReference>
<keyword evidence="10" id="KW-1185">Reference proteome</keyword>
<feature type="transmembrane region" description="Helical" evidence="7">
    <location>
        <begin position="138"/>
        <end position="155"/>
    </location>
</feature>
<dbReference type="GO" id="GO:0008195">
    <property type="term" value="F:phosphatidate phosphatase activity"/>
    <property type="evidence" value="ECO:0000318"/>
    <property type="project" value="GO_Central"/>
</dbReference>
<gene>
    <name evidence="9" type="ORF">KFL_006460020</name>
</gene>
<keyword evidence="4 7" id="KW-1133">Transmembrane helix</keyword>